<name>A0A1T4KPP0_9HYPH</name>
<dbReference type="PANTHER" id="PTHR31616:SF0">
    <property type="entry name" value="GLUCAN 1,4-ALPHA-GLUCOSIDASE"/>
    <property type="match status" value="1"/>
</dbReference>
<evidence type="ECO:0000259" key="13">
    <source>
        <dbReference type="Pfam" id="PF00723"/>
    </source>
</evidence>
<dbReference type="PANTHER" id="PTHR31616">
    <property type="entry name" value="TREHALASE"/>
    <property type="match status" value="1"/>
</dbReference>
<feature type="domain" description="Trehalase-like N-terminal" evidence="14">
    <location>
        <begin position="2"/>
        <end position="169"/>
    </location>
</feature>
<keyword evidence="6" id="KW-0119">Carbohydrate metabolism</keyword>
<evidence type="ECO:0000256" key="1">
    <source>
        <dbReference type="ARBA" id="ARBA00001576"/>
    </source>
</evidence>
<dbReference type="STRING" id="225324.SAMN02745126_01084"/>
<dbReference type="AlphaFoldDB" id="A0A1T4KPP0"/>
<evidence type="ECO:0000256" key="4">
    <source>
        <dbReference type="ARBA" id="ARBA00019905"/>
    </source>
</evidence>
<dbReference type="OrthoDB" id="3902805at2"/>
<keyword evidence="16" id="KW-1185">Reference proteome</keyword>
<keyword evidence="5" id="KW-0378">Hydrolase</keyword>
<gene>
    <name evidence="15" type="ORF">SAMN02745126_01084</name>
</gene>
<evidence type="ECO:0000256" key="11">
    <source>
        <dbReference type="ARBA" id="ARBA00060615"/>
    </source>
</evidence>
<evidence type="ECO:0000256" key="3">
    <source>
        <dbReference type="ARBA" id="ARBA00012757"/>
    </source>
</evidence>
<dbReference type="GO" id="GO:0005993">
    <property type="term" value="P:trehalose catabolic process"/>
    <property type="evidence" value="ECO:0007669"/>
    <property type="project" value="UniProtKB-ARBA"/>
</dbReference>
<proteinExistence type="inferred from homology"/>
<dbReference type="RefSeq" id="WP_085932758.1">
    <property type="nucleotide sequence ID" value="NZ_FUWJ01000001.1"/>
</dbReference>
<keyword evidence="7" id="KW-0326">Glycosidase</keyword>
<comment type="pathway">
    <text evidence="11">Glycan degradation; trehalose degradation; D-glucose from alpha,alpha-trehalose: step 1/1.</text>
</comment>
<dbReference type="GO" id="GO:0004555">
    <property type="term" value="F:alpha,alpha-trehalase activity"/>
    <property type="evidence" value="ECO:0007669"/>
    <property type="project" value="UniProtKB-EC"/>
</dbReference>
<comment type="cofactor">
    <cofactor evidence="10">
        <name>phosphate</name>
        <dbReference type="ChEBI" id="CHEBI:43474"/>
    </cofactor>
</comment>
<dbReference type="Pfam" id="PF19291">
    <property type="entry name" value="TREH_N"/>
    <property type="match status" value="1"/>
</dbReference>
<dbReference type="InterPro" id="IPR011613">
    <property type="entry name" value="GH15-like"/>
</dbReference>
<dbReference type="EC" id="3.2.1.28" evidence="3"/>
<evidence type="ECO:0000256" key="6">
    <source>
        <dbReference type="ARBA" id="ARBA00023277"/>
    </source>
</evidence>
<sequence length="628" mass="70345">MSAPIESYGMVGDCQTAALIGKNGSVDWLCWPRFDSDACFAALLGGQSNGFWLISPHDDVKAIRRRYRPDTLILETEFETESGRVTLIDFMLPRGPSSDLIRIVRGDEGEVTVCMELMLRFGYGTTTPWVTRLEGGALRAVAGPDMVVLRTPAHVRGENFKTLAQFSVTRGKSMPFVLSYGPSHLPLPAPVDPYESLSKCEKFWCDWTAKTKTDGVHAEAIKRSLITLKGLTFLPSGGIVAAPTTSLPEQFGSERNWDYRLCWLRDATLTLLAMMNAGIYDEAAAWRDWLQRAVAGSPAEMQIMYGLRGERRLTEWIADWLPGYANSQPVRIGNAAHQQFQLDVYGELMDAFEQSRKGGLAATEEGWELQRSLISHVAKVWRHPDNGIWETRGPQRHFVHSKVMAWVAFDRAIKGVETHGLKGPVEQWRAIRDEIKAEVCDKGFDSKRNTFRASYDGDLLDASLLLMAQTGFLKSGDPRFIGTVEAIERDLMRDGFVMRYNTHDANDGLRPGEGAFLACSFWLADAYISIGRHADAEALFNRLLAIRNDLGLLAEEYDPHYKRLQGNFPQAFSHIALINTAFNLTRFHKPSEQRASSHDVQTSPEKPDPKKVEAPPDFNHQASSSRSR</sequence>
<evidence type="ECO:0000313" key="16">
    <source>
        <dbReference type="Proteomes" id="UP000190092"/>
    </source>
</evidence>
<evidence type="ECO:0000256" key="2">
    <source>
        <dbReference type="ARBA" id="ARBA00006188"/>
    </source>
</evidence>
<comment type="similarity">
    <text evidence="2">Belongs to the glycosyl hydrolase 15 family.</text>
</comment>
<evidence type="ECO:0000256" key="12">
    <source>
        <dbReference type="SAM" id="MobiDB-lite"/>
    </source>
</evidence>
<organism evidence="15 16">
    <name type="scientific">Enhydrobacter aerosaccus</name>
    <dbReference type="NCBI Taxonomy" id="225324"/>
    <lineage>
        <taxon>Bacteria</taxon>
        <taxon>Pseudomonadati</taxon>
        <taxon>Pseudomonadota</taxon>
        <taxon>Alphaproteobacteria</taxon>
        <taxon>Hyphomicrobiales</taxon>
        <taxon>Enhydrobacter</taxon>
    </lineage>
</organism>
<dbReference type="InterPro" id="IPR008928">
    <property type="entry name" value="6-hairpin_glycosidase_sf"/>
</dbReference>
<evidence type="ECO:0000256" key="8">
    <source>
        <dbReference type="ARBA" id="ARBA00030473"/>
    </source>
</evidence>
<feature type="compositionally biased region" description="Basic and acidic residues" evidence="12">
    <location>
        <begin position="605"/>
        <end position="614"/>
    </location>
</feature>
<dbReference type="SUPFAM" id="SSF48208">
    <property type="entry name" value="Six-hairpin glycosidases"/>
    <property type="match status" value="1"/>
</dbReference>
<evidence type="ECO:0000259" key="14">
    <source>
        <dbReference type="Pfam" id="PF19291"/>
    </source>
</evidence>
<dbReference type="Pfam" id="PF00723">
    <property type="entry name" value="Glyco_hydro_15"/>
    <property type="match status" value="1"/>
</dbReference>
<accession>A0A1T4KPP0</accession>
<dbReference type="FunFam" id="1.50.10.10:FF:000005">
    <property type="entry name" value="Glycosyl hydrolase, glucoamylase"/>
    <property type="match status" value="1"/>
</dbReference>
<reference evidence="16" key="1">
    <citation type="submission" date="2017-02" db="EMBL/GenBank/DDBJ databases">
        <authorList>
            <person name="Varghese N."/>
            <person name="Submissions S."/>
        </authorList>
    </citation>
    <scope>NUCLEOTIDE SEQUENCE [LARGE SCALE GENOMIC DNA]</scope>
    <source>
        <strain evidence="16">ATCC 27094</strain>
    </source>
</reference>
<evidence type="ECO:0000256" key="9">
    <source>
        <dbReference type="ARBA" id="ARBA00031637"/>
    </source>
</evidence>
<evidence type="ECO:0000256" key="10">
    <source>
        <dbReference type="ARBA" id="ARBA00053030"/>
    </source>
</evidence>
<comment type="catalytic activity">
    <reaction evidence="1">
        <text>alpha,alpha-trehalose + H2O = alpha-D-glucose + beta-D-glucose</text>
        <dbReference type="Rhea" id="RHEA:32675"/>
        <dbReference type="ChEBI" id="CHEBI:15377"/>
        <dbReference type="ChEBI" id="CHEBI:15903"/>
        <dbReference type="ChEBI" id="CHEBI:16551"/>
        <dbReference type="ChEBI" id="CHEBI:17925"/>
        <dbReference type="EC" id="3.2.1.28"/>
    </reaction>
</comment>
<dbReference type="Proteomes" id="UP000190092">
    <property type="component" value="Unassembled WGS sequence"/>
</dbReference>
<dbReference type="EMBL" id="FUWJ01000001">
    <property type="protein sequence ID" value="SJZ44380.1"/>
    <property type="molecule type" value="Genomic_DNA"/>
</dbReference>
<evidence type="ECO:0000313" key="15">
    <source>
        <dbReference type="EMBL" id="SJZ44380.1"/>
    </source>
</evidence>
<evidence type="ECO:0000256" key="5">
    <source>
        <dbReference type="ARBA" id="ARBA00022801"/>
    </source>
</evidence>
<dbReference type="InterPro" id="IPR012341">
    <property type="entry name" value="6hp_glycosidase-like_sf"/>
</dbReference>
<evidence type="ECO:0000256" key="7">
    <source>
        <dbReference type="ARBA" id="ARBA00023295"/>
    </source>
</evidence>
<feature type="region of interest" description="Disordered" evidence="12">
    <location>
        <begin position="590"/>
        <end position="628"/>
    </location>
</feature>
<protein>
    <recommendedName>
        <fullName evidence="4">Trehalase</fullName>
        <ecNumber evidence="3">3.2.1.28</ecNumber>
    </recommendedName>
    <alternativeName>
        <fullName evidence="8">Alpha,alpha-trehalase</fullName>
    </alternativeName>
    <alternativeName>
        <fullName evidence="9">Alpha,alpha-trehalose glucohydrolase</fullName>
    </alternativeName>
</protein>
<feature type="domain" description="GH15-like" evidence="13">
    <location>
        <begin position="215"/>
        <end position="581"/>
    </location>
</feature>
<dbReference type="InterPro" id="IPR045582">
    <property type="entry name" value="Trehalase-like_N"/>
</dbReference>
<dbReference type="Gene3D" id="1.50.10.10">
    <property type="match status" value="1"/>
</dbReference>